<name>A0A5B0SKA6_PUCGR</name>
<accession>A0A5B0SKA6</accession>
<reference evidence="1 2" key="1">
    <citation type="submission" date="2019-05" db="EMBL/GenBank/DDBJ databases">
        <title>Emergence of the Ug99 lineage of the wheat stem rust pathogen through somatic hybridization.</title>
        <authorList>
            <person name="Li F."/>
            <person name="Upadhyaya N.M."/>
            <person name="Sperschneider J."/>
            <person name="Matny O."/>
            <person name="Nguyen-Phuc H."/>
            <person name="Mago R."/>
            <person name="Raley C."/>
            <person name="Miller M.E."/>
            <person name="Silverstein K.A.T."/>
            <person name="Henningsen E."/>
            <person name="Hirsch C.D."/>
            <person name="Visser B."/>
            <person name="Pretorius Z.A."/>
            <person name="Steffenson B.J."/>
            <person name="Schwessinger B."/>
            <person name="Dodds P.N."/>
            <person name="Figueroa M."/>
        </authorList>
    </citation>
    <scope>NUCLEOTIDE SEQUENCE [LARGE SCALE GENOMIC DNA]</scope>
    <source>
        <strain evidence="1 2">Ug99</strain>
    </source>
</reference>
<evidence type="ECO:0000313" key="2">
    <source>
        <dbReference type="Proteomes" id="UP000325313"/>
    </source>
</evidence>
<protein>
    <submittedName>
        <fullName evidence="1">Uncharacterized protein</fullName>
    </submittedName>
</protein>
<dbReference type="AlphaFoldDB" id="A0A5B0SKA6"/>
<dbReference type="Proteomes" id="UP000325313">
    <property type="component" value="Unassembled WGS sequence"/>
</dbReference>
<proteinExistence type="predicted"/>
<comment type="caution">
    <text evidence="1">The sequence shown here is derived from an EMBL/GenBank/DDBJ whole genome shotgun (WGS) entry which is preliminary data.</text>
</comment>
<sequence length="137" mass="16520">MKKLRQIPDEKLAGAKEFRDKVLEMFLGHVENPNSKNLGIPWVNDDTLKLPETEAEIEKLINQKNFILLVNHLKRDDPRLKDTPLRYLKKEMIDEWNHSVKYMFNHWNELYKLMSEKAKRANKMKRYLQGLENYHEI</sequence>
<organism evidence="1 2">
    <name type="scientific">Puccinia graminis f. sp. tritici</name>
    <dbReference type="NCBI Taxonomy" id="56615"/>
    <lineage>
        <taxon>Eukaryota</taxon>
        <taxon>Fungi</taxon>
        <taxon>Dikarya</taxon>
        <taxon>Basidiomycota</taxon>
        <taxon>Pucciniomycotina</taxon>
        <taxon>Pucciniomycetes</taxon>
        <taxon>Pucciniales</taxon>
        <taxon>Pucciniaceae</taxon>
        <taxon>Puccinia</taxon>
    </lineage>
</organism>
<evidence type="ECO:0000313" key="1">
    <source>
        <dbReference type="EMBL" id="KAA1138230.1"/>
    </source>
</evidence>
<gene>
    <name evidence="1" type="ORF">PGTUg99_022400</name>
</gene>
<dbReference type="EMBL" id="VDEP01000003">
    <property type="protein sequence ID" value="KAA1138230.1"/>
    <property type="molecule type" value="Genomic_DNA"/>
</dbReference>